<reference evidence="1 2" key="1">
    <citation type="journal article" date="2022" name="Hortic Res">
        <title>A haplotype resolved chromosomal level avocado genome allows analysis of novel avocado genes.</title>
        <authorList>
            <person name="Nath O."/>
            <person name="Fletcher S.J."/>
            <person name="Hayward A."/>
            <person name="Shaw L.M."/>
            <person name="Masouleh A.K."/>
            <person name="Furtado A."/>
            <person name="Henry R.J."/>
            <person name="Mitter N."/>
        </authorList>
    </citation>
    <scope>NUCLEOTIDE SEQUENCE [LARGE SCALE GENOMIC DNA]</scope>
    <source>
        <strain evidence="2">cv. Hass</strain>
    </source>
</reference>
<evidence type="ECO:0000313" key="1">
    <source>
        <dbReference type="EMBL" id="KAJ8626232.1"/>
    </source>
</evidence>
<evidence type="ECO:0000313" key="2">
    <source>
        <dbReference type="Proteomes" id="UP001234297"/>
    </source>
</evidence>
<dbReference type="EMBL" id="CM056814">
    <property type="protein sequence ID" value="KAJ8626232.1"/>
    <property type="molecule type" value="Genomic_DNA"/>
</dbReference>
<keyword evidence="2" id="KW-1185">Reference proteome</keyword>
<proteinExistence type="predicted"/>
<gene>
    <name evidence="1" type="ORF">MRB53_019539</name>
</gene>
<accession>A0ACC2KYC7</accession>
<protein>
    <submittedName>
        <fullName evidence="1">Uncharacterized protein</fullName>
    </submittedName>
</protein>
<organism evidence="1 2">
    <name type="scientific">Persea americana</name>
    <name type="common">Avocado</name>
    <dbReference type="NCBI Taxonomy" id="3435"/>
    <lineage>
        <taxon>Eukaryota</taxon>
        <taxon>Viridiplantae</taxon>
        <taxon>Streptophyta</taxon>
        <taxon>Embryophyta</taxon>
        <taxon>Tracheophyta</taxon>
        <taxon>Spermatophyta</taxon>
        <taxon>Magnoliopsida</taxon>
        <taxon>Magnoliidae</taxon>
        <taxon>Laurales</taxon>
        <taxon>Lauraceae</taxon>
        <taxon>Persea</taxon>
    </lineage>
</organism>
<name>A0ACC2KYC7_PERAE</name>
<dbReference type="Proteomes" id="UP001234297">
    <property type="component" value="Chromosome 6"/>
</dbReference>
<comment type="caution">
    <text evidence="1">The sequence shown here is derived from an EMBL/GenBank/DDBJ whole genome shotgun (WGS) entry which is preliminary data.</text>
</comment>
<sequence length="565" mass="62224">MAGEDGTPPPPPTKIEPNSPFFLGLQDRPGDFITPVRLLTDNSDAWAHAFRVSLSSRRKFGFLDGSIQSFAPPVTRDDLIAIQCMLVSWIMNTIDPEVKSLLSNYDNAKLLWDDLNERFSVVNGPRIQQLKDDINRCEQTKLMPVATYFGKLKVLWDELANHEPILCCKYYAPIRSTLLSQDPFPSLNRAFQQVVQEERVRGIAKLKDEKPEAVGFAVRTDVRGRARINKSSLACTHCYKTGHDVTTCFEVHGHPEWWLEKFGKSDDKGVAGRGKPSAPSSTSSAGRGRGGARANATKADSAHGNPGAQMGSGQLAAPPTGGAALPGFTTEQWQFLLAVFGTPQPHSNRLNGKTQSTSWIIDTGCSNHVTGDASCLIDIKEVIACPVGLPNGETVVATQAGIAHLTERICLKHVLLDLHSRKLIGAAAHLINRTLSLVLHNKTPYEQLFGSPPLYNEIRVFGSLCFAHNQRAKGDKFASRSRKCVFVGYPFGKKGWYLFDLDTKKFFVSRDVKFYEDIFPFVGTNIAPHKFETWVPMHGGEDVDFVTYPDEVGETHDAGPSSSPT</sequence>